<keyword evidence="5 6" id="KW-0648">Protein biosynthesis</keyword>
<sequence>MAPSSKPETVLKQAEGLVSVGQSHAALQSLTDMFSSKRFRSTPLASLEPIMLRFVELCVDMRKGRTAKEGLMQYKNIAQNASVASIEVVIKRFVQLADQKVQEAQEKADKVSAGAVKGTLEDVDDLEATETPESILLGAVSGDQSKDRTDRALVTPWLKFLWESYRTALETLKNNARLEAIYQQIAQQAFKFCLKHSRKVEFRRLCETIRLHLSTIAKYAHQPHAINLSDPDTLQRHLDTRFAQLSAAVELELWQEAFRSVEDVHNLLTMAKKAPRPSMMAGYYEKLTKIFLMSGNALYHAAAWNRFYAIVRSNPSAHPVKPADEEELSKLAGIVLVSALAVPLHADQNSVDPASSGRVSRLTALLGLSKTPTRAGLLASALASTMPTPLLKLVPAPVQALYDLLETSFDPLELCSSAAPVLKELEEIKEGIYQPYVAQLRDAILGRLLGQLGQVYDSINLLQVHELVAPIQVEGAGHVKVEGFIVAAAKRGEIPVQIDHATGVLYFTAGLFTSSSSDGASTSANTLDDVVQPSSADIVQTRLSTLATVLSTSLSVLFSPPPPTTQLASLLEAVEAERKSLAIKRALIVRRRELHLELTARQEKEEQGRKAEASRKEKDEEAKRAIEEVRKREIERARREVENIKKEEARQLAQNLSKRGNLKVDIDNMENLNTDSLMKLQVEQLEKEKRETSERLRIISKRIDHLERAYRKEERPLLAEDYAHQQAEDLAVFQASAQARREAARLAHDADLQTKARLGRMMDDYINTRGVMAGKRGEEFARKREAANRKIEEEKSARRKAIAKSKEEERKKREEEEKKRKEEEEAIRKAEEERLAEEARKAAEEEARLQEIEAAKRKVEEEREQKRAQREQERKEAEEFARKQRIREEEAEERKKRAKLEASTATARPRPSLFGADRDREAPADAWRRPERPGSISATPTPPPGSPSRRADGPTAAPTAPPRFAPSRGGAAGAAGGGWRARAAAKEAGVGGGAPPASTPPRVASPSPRPPPPAKPASPTPPGGDDGFQTVPKKGRYVPPSRR</sequence>
<feature type="domain" description="PCI" evidence="8">
    <location>
        <begin position="328"/>
        <end position="512"/>
    </location>
</feature>
<dbReference type="FunFam" id="4.10.860.10:FF:000001">
    <property type="entry name" value="Eukaryotic translation initiation factor 3 subunit A"/>
    <property type="match status" value="1"/>
</dbReference>
<comment type="similarity">
    <text evidence="6">Belongs to the eIF-3 subunit A family.</text>
</comment>
<dbReference type="InterPro" id="IPR000717">
    <property type="entry name" value="PCI_dom"/>
</dbReference>
<proteinExistence type="inferred from homology"/>
<evidence type="ECO:0000256" key="3">
    <source>
        <dbReference type="ARBA" id="ARBA00022540"/>
    </source>
</evidence>
<evidence type="ECO:0000256" key="4">
    <source>
        <dbReference type="ARBA" id="ARBA00022884"/>
    </source>
</evidence>
<dbReference type="InterPro" id="IPR027512">
    <property type="entry name" value="EIF3A"/>
</dbReference>
<dbReference type="GO" id="GO:0043614">
    <property type="term" value="C:multi-eIF complex"/>
    <property type="evidence" value="ECO:0007669"/>
    <property type="project" value="TreeGrafter"/>
</dbReference>
<dbReference type="PROSITE" id="PS50250">
    <property type="entry name" value="PCI"/>
    <property type="match status" value="1"/>
</dbReference>
<keyword evidence="3 6" id="KW-0396">Initiation factor</keyword>
<dbReference type="Gene3D" id="1.25.40.860">
    <property type="match status" value="2"/>
</dbReference>
<dbReference type="GO" id="GO:0001732">
    <property type="term" value="P:formation of cytoplasmic translation initiation complex"/>
    <property type="evidence" value="ECO:0007669"/>
    <property type="project" value="UniProtKB-UniRule"/>
</dbReference>
<comment type="function">
    <text evidence="6">RNA-binding component of the eukaryotic translation initiation factor 3 (eIF-3) complex, which is involved in protein synthesis of a specialized repertoire of mRNAs and, together with other initiation factors, stimulates binding of mRNA and methionyl-tRNAi to the 40S ribosome. The eIF-3 complex specifically targets and initiates translation of a subset of mRNAs involved in cell proliferation.</text>
</comment>
<keyword evidence="4 6" id="KW-0694">RNA-binding</keyword>
<dbReference type="GO" id="GO:0016282">
    <property type="term" value="C:eukaryotic 43S preinitiation complex"/>
    <property type="evidence" value="ECO:0007669"/>
    <property type="project" value="UniProtKB-UniRule"/>
</dbReference>
<keyword evidence="10" id="KW-1185">Reference proteome</keyword>
<accession>A0A166ARU4</accession>
<dbReference type="STRING" id="1314776.A0A166ARU4"/>
<dbReference type="GO" id="GO:0002188">
    <property type="term" value="P:translation reinitiation"/>
    <property type="evidence" value="ECO:0007669"/>
    <property type="project" value="TreeGrafter"/>
</dbReference>
<evidence type="ECO:0000313" key="9">
    <source>
        <dbReference type="EMBL" id="KZT35610.1"/>
    </source>
</evidence>
<feature type="compositionally biased region" description="Basic and acidic residues" evidence="7">
    <location>
        <begin position="804"/>
        <end position="895"/>
    </location>
</feature>
<comment type="subunit">
    <text evidence="6">Component of the eukaryotic translation initiation factor 3 (eIF-3) complex.</text>
</comment>
<feature type="compositionally biased region" description="Basic and acidic residues" evidence="7">
    <location>
        <begin position="916"/>
        <end position="932"/>
    </location>
</feature>
<dbReference type="InterPro" id="IPR054711">
    <property type="entry name" value="eIF3a_PCI_TPR-like"/>
</dbReference>
<dbReference type="GO" id="GO:0071540">
    <property type="term" value="C:eukaryotic translation initiation factor 3 complex, eIF3e"/>
    <property type="evidence" value="ECO:0007669"/>
    <property type="project" value="TreeGrafter"/>
</dbReference>
<evidence type="ECO:0000256" key="5">
    <source>
        <dbReference type="ARBA" id="ARBA00022917"/>
    </source>
</evidence>
<name>A0A166ARU4_9AGAM</name>
<feature type="region of interest" description="Disordered" evidence="7">
    <location>
        <begin position="784"/>
        <end position="1043"/>
    </location>
</feature>
<dbReference type="GO" id="GO:0033290">
    <property type="term" value="C:eukaryotic 48S preinitiation complex"/>
    <property type="evidence" value="ECO:0007669"/>
    <property type="project" value="UniProtKB-UniRule"/>
</dbReference>
<dbReference type="Gene3D" id="4.10.860.10">
    <property type="entry name" value="UVR domain"/>
    <property type="match status" value="1"/>
</dbReference>
<evidence type="ECO:0000256" key="1">
    <source>
        <dbReference type="ARBA" id="ARBA00004496"/>
    </source>
</evidence>
<dbReference type="GO" id="GO:0003743">
    <property type="term" value="F:translation initiation factor activity"/>
    <property type="evidence" value="ECO:0007669"/>
    <property type="project" value="UniProtKB-UniRule"/>
</dbReference>
<dbReference type="Pfam" id="PF22591">
    <property type="entry name" value="eIF3a_PCI_TPR-like"/>
    <property type="match status" value="1"/>
</dbReference>
<feature type="compositionally biased region" description="Basic and acidic residues" evidence="7">
    <location>
        <begin position="784"/>
        <end position="796"/>
    </location>
</feature>
<protein>
    <recommendedName>
        <fullName evidence="6">Eukaryotic translation initiation factor 3 subunit A</fullName>
        <shortName evidence="6">eIF3a</shortName>
    </recommendedName>
    <alternativeName>
        <fullName evidence="6">Eukaryotic translation initiation factor 3 110 kDa subunit homolog</fullName>
        <shortName evidence="6">eIF3 p110</shortName>
    </alternativeName>
    <alternativeName>
        <fullName evidence="6">Translation initiation factor eIF3, p110 subunit homolog</fullName>
    </alternativeName>
</protein>
<feature type="compositionally biased region" description="Basic residues" evidence="7">
    <location>
        <begin position="1033"/>
        <end position="1043"/>
    </location>
</feature>
<evidence type="ECO:0000256" key="6">
    <source>
        <dbReference type="HAMAP-Rule" id="MF_03000"/>
    </source>
</evidence>
<keyword evidence="2 6" id="KW-0963">Cytoplasm</keyword>
<gene>
    <name evidence="6" type="primary">TIF32</name>
    <name evidence="9" type="ORF">SISSUDRAFT_1064350</name>
</gene>
<dbReference type="EMBL" id="KV428134">
    <property type="protein sequence ID" value="KZT35610.1"/>
    <property type="molecule type" value="Genomic_DNA"/>
</dbReference>
<organism evidence="9 10">
    <name type="scientific">Sistotremastrum suecicum HHB10207 ss-3</name>
    <dbReference type="NCBI Taxonomy" id="1314776"/>
    <lineage>
        <taxon>Eukaryota</taxon>
        <taxon>Fungi</taxon>
        <taxon>Dikarya</taxon>
        <taxon>Basidiomycota</taxon>
        <taxon>Agaricomycotina</taxon>
        <taxon>Agaricomycetes</taxon>
        <taxon>Sistotremastrales</taxon>
        <taxon>Sistotremastraceae</taxon>
        <taxon>Sistotremastrum</taxon>
    </lineage>
</organism>
<feature type="compositionally biased region" description="Gly residues" evidence="7">
    <location>
        <begin position="970"/>
        <end position="979"/>
    </location>
</feature>
<evidence type="ECO:0000259" key="8">
    <source>
        <dbReference type="PROSITE" id="PS50250"/>
    </source>
</evidence>
<dbReference type="PANTHER" id="PTHR14005">
    <property type="entry name" value="EUKARYOTIC TRANSLATION INITIATION FACTOR 3, THETA SUBUNIT"/>
    <property type="match status" value="1"/>
</dbReference>
<dbReference type="Proteomes" id="UP000076798">
    <property type="component" value="Unassembled WGS sequence"/>
</dbReference>
<dbReference type="HAMAP" id="MF_03000">
    <property type="entry name" value="eIF3a"/>
    <property type="match status" value="1"/>
</dbReference>
<dbReference type="OrthoDB" id="18884at2759"/>
<reference evidence="9 10" key="1">
    <citation type="journal article" date="2016" name="Mol. Biol. Evol.">
        <title>Comparative Genomics of Early-Diverging Mushroom-Forming Fungi Provides Insights into the Origins of Lignocellulose Decay Capabilities.</title>
        <authorList>
            <person name="Nagy L.G."/>
            <person name="Riley R."/>
            <person name="Tritt A."/>
            <person name="Adam C."/>
            <person name="Daum C."/>
            <person name="Floudas D."/>
            <person name="Sun H."/>
            <person name="Yadav J.S."/>
            <person name="Pangilinan J."/>
            <person name="Larsson K.H."/>
            <person name="Matsuura K."/>
            <person name="Barry K."/>
            <person name="Labutti K."/>
            <person name="Kuo R."/>
            <person name="Ohm R.A."/>
            <person name="Bhattacharya S.S."/>
            <person name="Shirouzu T."/>
            <person name="Yoshinaga Y."/>
            <person name="Martin F.M."/>
            <person name="Grigoriev I.V."/>
            <person name="Hibbett D.S."/>
        </authorList>
    </citation>
    <scope>NUCLEOTIDE SEQUENCE [LARGE SCALE GENOMIC DNA]</scope>
    <source>
        <strain evidence="9 10">HHB10207 ss-3</strain>
    </source>
</reference>
<dbReference type="GO" id="GO:0003729">
    <property type="term" value="F:mRNA binding"/>
    <property type="evidence" value="ECO:0007669"/>
    <property type="project" value="TreeGrafter"/>
</dbReference>
<dbReference type="GO" id="GO:0071541">
    <property type="term" value="C:eukaryotic translation initiation factor 3 complex, eIF3m"/>
    <property type="evidence" value="ECO:0007669"/>
    <property type="project" value="TreeGrafter"/>
</dbReference>
<feature type="region of interest" description="Disordered" evidence="7">
    <location>
        <begin position="601"/>
        <end position="623"/>
    </location>
</feature>
<evidence type="ECO:0000256" key="2">
    <source>
        <dbReference type="ARBA" id="ARBA00022490"/>
    </source>
</evidence>
<evidence type="ECO:0000256" key="7">
    <source>
        <dbReference type="SAM" id="MobiDB-lite"/>
    </source>
</evidence>
<evidence type="ECO:0000313" key="10">
    <source>
        <dbReference type="Proteomes" id="UP000076798"/>
    </source>
</evidence>
<feature type="compositionally biased region" description="Pro residues" evidence="7">
    <location>
        <begin position="1007"/>
        <end position="1022"/>
    </location>
</feature>
<comment type="subcellular location">
    <subcellularLocation>
        <location evidence="1 6">Cytoplasm</location>
    </subcellularLocation>
</comment>
<dbReference type="AlphaFoldDB" id="A0A166ARU4"/>
<dbReference type="PANTHER" id="PTHR14005:SF0">
    <property type="entry name" value="EUKARYOTIC TRANSLATION INITIATION FACTOR 3 SUBUNIT A"/>
    <property type="match status" value="1"/>
</dbReference>